<sequence length="218" mass="25756">MKNDEQFLLFMNSKKNISYFIGTNNYVLDSLKRSGRINNDDAMSQLKYSSAFNEEVMNQAGNLNVLENVIGKKYTYDERPDIKWSILKDKKIYNNTTLRKAECFAFGRKWIAWYAEDLALNFSPYKFTGLPGFVYILYDDKQDYYFKLTQFKKKNREVLVQDFKKISRISKEKLKTIRYNANVYGTSQIVSFETAKERADWINKAKEKYNSSPKLDLD</sequence>
<dbReference type="InterPro" id="IPR005901">
    <property type="entry name" value="GLPGLI"/>
</dbReference>
<comment type="caution">
    <text evidence="1">The sequence shown here is derived from an EMBL/GenBank/DDBJ whole genome shotgun (WGS) entry which is preliminary data.</text>
</comment>
<name>A0A1V3TYP4_ELIME</name>
<evidence type="ECO:0000313" key="1">
    <source>
        <dbReference type="EMBL" id="OOH94633.1"/>
    </source>
</evidence>
<gene>
    <name evidence="1" type="ORF">BMF97_11325</name>
</gene>
<dbReference type="eggNOG" id="ENOG502ZCW5">
    <property type="taxonomic scope" value="Bacteria"/>
</dbReference>
<dbReference type="NCBIfam" id="TIGR01200">
    <property type="entry name" value="GLPGLI"/>
    <property type="match status" value="1"/>
</dbReference>
<evidence type="ECO:0008006" key="3">
    <source>
        <dbReference type="Google" id="ProtNLM"/>
    </source>
</evidence>
<dbReference type="EMBL" id="MPOG01000013">
    <property type="protein sequence ID" value="OOH94633.1"/>
    <property type="molecule type" value="Genomic_DNA"/>
</dbReference>
<dbReference type="STRING" id="238.BBD35_04725"/>
<dbReference type="AlphaFoldDB" id="A0A1V3TYP4"/>
<proteinExistence type="predicted"/>
<organism evidence="1 2">
    <name type="scientific">Elizabethkingia meningoseptica</name>
    <name type="common">Chryseobacterium meningosepticum</name>
    <dbReference type="NCBI Taxonomy" id="238"/>
    <lineage>
        <taxon>Bacteria</taxon>
        <taxon>Pseudomonadati</taxon>
        <taxon>Bacteroidota</taxon>
        <taxon>Flavobacteriia</taxon>
        <taxon>Flavobacteriales</taxon>
        <taxon>Weeksellaceae</taxon>
        <taxon>Elizabethkingia</taxon>
    </lineage>
</organism>
<protein>
    <recommendedName>
        <fullName evidence="3">GLPGLI family protein</fullName>
    </recommendedName>
</protein>
<evidence type="ECO:0000313" key="2">
    <source>
        <dbReference type="Proteomes" id="UP000188947"/>
    </source>
</evidence>
<keyword evidence="2" id="KW-1185">Reference proteome</keyword>
<dbReference type="Proteomes" id="UP000188947">
    <property type="component" value="Unassembled WGS sequence"/>
</dbReference>
<accession>A0A1V3TYP4</accession>
<reference evidence="1 2" key="1">
    <citation type="submission" date="2016-11" db="EMBL/GenBank/DDBJ databases">
        <title>Genome sequence and comparative genomic analysis of clinical strain Elizabethkingia meningoseptica 61421 PRCM.</title>
        <authorList>
            <person name="Wang M."/>
            <person name="Hu S."/>
            <person name="Cao L."/>
            <person name="Jiang T."/>
            <person name="Zhou Y."/>
            <person name="Ming D."/>
        </authorList>
    </citation>
    <scope>NUCLEOTIDE SEQUENCE [LARGE SCALE GENOMIC DNA]</scope>
    <source>
        <strain evidence="1 2">61421 PRCM</strain>
    </source>
</reference>